<accession>A0A934KHX4</accession>
<reference evidence="1 2" key="1">
    <citation type="submission" date="2020-10" db="EMBL/GenBank/DDBJ databases">
        <title>Ca. Dormibacterota MAGs.</title>
        <authorList>
            <person name="Montgomery K."/>
        </authorList>
    </citation>
    <scope>NUCLEOTIDE SEQUENCE [LARGE SCALE GENOMIC DNA]</scope>
    <source>
        <strain evidence="1">SC8811_S16_3</strain>
    </source>
</reference>
<evidence type="ECO:0000313" key="2">
    <source>
        <dbReference type="Proteomes" id="UP000620075"/>
    </source>
</evidence>
<dbReference type="RefSeq" id="WP_338176912.1">
    <property type="nucleotide sequence ID" value="NZ_JAEKNQ010000019.1"/>
</dbReference>
<comment type="caution">
    <text evidence="1">The sequence shown here is derived from an EMBL/GenBank/DDBJ whole genome shotgun (WGS) entry which is preliminary data.</text>
</comment>
<dbReference type="AlphaFoldDB" id="A0A934KHX4"/>
<proteinExistence type="predicted"/>
<sequence>MTNLQRRRLHALDGCLNLLEDALERGVHRINGPVGRELKLRLGMAGLIPDHRLEGRLTERVLDDVFRLQGQLIGEDDELAG</sequence>
<dbReference type="EMBL" id="JAEKNQ010000019">
    <property type="protein sequence ID" value="MBJ7602415.1"/>
    <property type="molecule type" value="Genomic_DNA"/>
</dbReference>
<organism evidence="1 2">
    <name type="scientific">Candidatus Dormiibacter inghamiae</name>
    <dbReference type="NCBI Taxonomy" id="3127013"/>
    <lineage>
        <taxon>Bacteria</taxon>
        <taxon>Bacillati</taxon>
        <taxon>Candidatus Dormiibacterota</taxon>
        <taxon>Candidatus Dormibacteria</taxon>
        <taxon>Candidatus Dormibacterales</taxon>
        <taxon>Candidatus Dormibacteraceae</taxon>
        <taxon>Candidatus Dormiibacter</taxon>
    </lineage>
</organism>
<gene>
    <name evidence="1" type="ORF">JF888_04370</name>
</gene>
<evidence type="ECO:0000313" key="1">
    <source>
        <dbReference type="EMBL" id="MBJ7602415.1"/>
    </source>
</evidence>
<name>A0A934KHX4_9BACT</name>
<protein>
    <submittedName>
        <fullName evidence="1">Uncharacterized protein</fullName>
    </submittedName>
</protein>
<dbReference type="Proteomes" id="UP000620075">
    <property type="component" value="Unassembled WGS sequence"/>
</dbReference>